<feature type="domain" description="Peptidase S33 tripeptidyl aminopeptidase-like C-terminal" evidence="5">
    <location>
        <begin position="442"/>
        <end position="540"/>
    </location>
</feature>
<protein>
    <submittedName>
        <fullName evidence="6">Alpha/beta fold hydrolase</fullName>
    </submittedName>
</protein>
<dbReference type="GO" id="GO:0016787">
    <property type="term" value="F:hydrolase activity"/>
    <property type="evidence" value="ECO:0007669"/>
    <property type="project" value="UniProtKB-KW"/>
</dbReference>
<comment type="similarity">
    <text evidence="1">Belongs to the peptidase S33 family.</text>
</comment>
<keyword evidence="7" id="KW-1185">Reference proteome</keyword>
<keyword evidence="2 6" id="KW-0378">Hydrolase</keyword>
<organism evidence="6 7">
    <name type="scientific">Streptomyces cremeus</name>
    <dbReference type="NCBI Taxonomy" id="66881"/>
    <lineage>
        <taxon>Bacteria</taxon>
        <taxon>Bacillati</taxon>
        <taxon>Actinomycetota</taxon>
        <taxon>Actinomycetes</taxon>
        <taxon>Kitasatosporales</taxon>
        <taxon>Streptomycetaceae</taxon>
        <taxon>Streptomyces</taxon>
    </lineage>
</organism>
<evidence type="ECO:0000256" key="3">
    <source>
        <dbReference type="SAM" id="MobiDB-lite"/>
    </source>
</evidence>
<evidence type="ECO:0000313" key="6">
    <source>
        <dbReference type="EMBL" id="MFB9519568.1"/>
    </source>
</evidence>
<dbReference type="EMBL" id="JBHMCR010000004">
    <property type="protein sequence ID" value="MFB9519568.1"/>
    <property type="molecule type" value="Genomic_DNA"/>
</dbReference>
<proteinExistence type="inferred from homology"/>
<evidence type="ECO:0000259" key="4">
    <source>
        <dbReference type="Pfam" id="PF00561"/>
    </source>
</evidence>
<dbReference type="InterPro" id="IPR029058">
    <property type="entry name" value="AB_hydrolase_fold"/>
</dbReference>
<dbReference type="InterPro" id="IPR051601">
    <property type="entry name" value="Serine_prot/Carboxylest_S33"/>
</dbReference>
<dbReference type="InterPro" id="IPR000073">
    <property type="entry name" value="AB_hydrolase_1"/>
</dbReference>
<dbReference type="Pfam" id="PF00561">
    <property type="entry name" value="Abhydrolase_1"/>
    <property type="match status" value="1"/>
</dbReference>
<dbReference type="Gene3D" id="3.40.50.1820">
    <property type="entry name" value="alpha/beta hydrolase"/>
    <property type="match status" value="1"/>
</dbReference>
<comment type="caution">
    <text evidence="6">The sequence shown here is derived from an EMBL/GenBank/DDBJ whole genome shotgun (WGS) entry which is preliminary data.</text>
</comment>
<sequence>MRQRPEAAAADRARTGTRRRAGTRGRARAAVLALAAALALTSCGGPETPQDSRTRNLARPDVPAPEARWSDCPVTGQPTRECTTLKVPVDAAEPGGDKIDLAVSRIPATDRKRRIGVLVMDSGGLGLQGLYTAANTLPPQLRALFDVVGFDRRGTGRSTPVDCGPAPGPIASLGAAEKLPTGADTAAVAETAKKYIADCRATYGELLSHLGTADVTADLESIRLALREDKLNLLLHSYGSLLGQDYLAAHPTRVRAAVLDSAYDPARSGTEHAVDAANSPAAVGSTQNLARSTPYAARLRAYTAGFRSWCSAAGPAECALSPDPQKYLDQVARKAPNLQQAAYAVMADPADWPGFSRAVDLALDGTEDPEHPAYSELRAYAEQGFPQDVAAADRPAPASYALTLANHCTDFAWPRDTAALLEGLTRTARAKGTPKAAPALGAAYAPCAQWPQSPGGTLGPLTLKKLPPAKLKAAPRPLLVNTNGDPRTPMQGAWKVGTRYPAALLRVGGAIHNMSLKGNPCVTAHLLNTLVSGLPPKNAKCPAV</sequence>
<reference evidence="6 7" key="1">
    <citation type="submission" date="2024-09" db="EMBL/GenBank/DDBJ databases">
        <authorList>
            <person name="Sun Q."/>
            <person name="Mori K."/>
        </authorList>
    </citation>
    <scope>NUCLEOTIDE SEQUENCE [LARGE SCALE GENOMIC DNA]</scope>
    <source>
        <strain evidence="6 7">JCM 4362</strain>
    </source>
</reference>
<dbReference type="PANTHER" id="PTHR43248:SF25">
    <property type="entry name" value="AB HYDROLASE-1 DOMAIN-CONTAINING PROTEIN-RELATED"/>
    <property type="match status" value="1"/>
</dbReference>
<gene>
    <name evidence="6" type="ORF">ACFFTU_06390</name>
</gene>
<name>A0ABV5P900_STRCM</name>
<feature type="region of interest" description="Disordered" evidence="3">
    <location>
        <begin position="1"/>
        <end position="26"/>
    </location>
</feature>
<evidence type="ECO:0000256" key="2">
    <source>
        <dbReference type="ARBA" id="ARBA00022801"/>
    </source>
</evidence>
<feature type="domain" description="AB hydrolase-1" evidence="4">
    <location>
        <begin position="133"/>
        <end position="280"/>
    </location>
</feature>
<dbReference type="Pfam" id="PF08386">
    <property type="entry name" value="Abhydrolase_4"/>
    <property type="match status" value="1"/>
</dbReference>
<evidence type="ECO:0000313" key="7">
    <source>
        <dbReference type="Proteomes" id="UP001589718"/>
    </source>
</evidence>
<dbReference type="RefSeq" id="WP_345221110.1">
    <property type="nucleotide sequence ID" value="NZ_BAAAXE010000013.1"/>
</dbReference>
<dbReference type="PANTHER" id="PTHR43248">
    <property type="entry name" value="2-SUCCINYL-6-HYDROXY-2,4-CYCLOHEXADIENE-1-CARBOXYLATE SYNTHASE"/>
    <property type="match status" value="1"/>
</dbReference>
<evidence type="ECO:0000256" key="1">
    <source>
        <dbReference type="ARBA" id="ARBA00010088"/>
    </source>
</evidence>
<dbReference type="Proteomes" id="UP001589718">
    <property type="component" value="Unassembled WGS sequence"/>
</dbReference>
<dbReference type="InterPro" id="IPR013595">
    <property type="entry name" value="Pept_S33_TAP-like_C"/>
</dbReference>
<feature type="compositionally biased region" description="Basic residues" evidence="3">
    <location>
        <begin position="15"/>
        <end position="26"/>
    </location>
</feature>
<feature type="region of interest" description="Disordered" evidence="3">
    <location>
        <begin position="42"/>
        <end position="79"/>
    </location>
</feature>
<accession>A0ABV5P900</accession>
<dbReference type="SUPFAM" id="SSF53474">
    <property type="entry name" value="alpha/beta-Hydrolases"/>
    <property type="match status" value="1"/>
</dbReference>
<evidence type="ECO:0000259" key="5">
    <source>
        <dbReference type="Pfam" id="PF08386"/>
    </source>
</evidence>